<evidence type="ECO:0000313" key="2">
    <source>
        <dbReference type="EMBL" id="MPC60610.1"/>
    </source>
</evidence>
<accession>A0A5B7GK89</accession>
<feature type="compositionally biased region" description="Polar residues" evidence="1">
    <location>
        <begin position="32"/>
        <end position="46"/>
    </location>
</feature>
<organism evidence="2 3">
    <name type="scientific">Portunus trituberculatus</name>
    <name type="common">Swimming crab</name>
    <name type="synonym">Neptunus trituberculatus</name>
    <dbReference type="NCBI Taxonomy" id="210409"/>
    <lineage>
        <taxon>Eukaryota</taxon>
        <taxon>Metazoa</taxon>
        <taxon>Ecdysozoa</taxon>
        <taxon>Arthropoda</taxon>
        <taxon>Crustacea</taxon>
        <taxon>Multicrustacea</taxon>
        <taxon>Malacostraca</taxon>
        <taxon>Eumalacostraca</taxon>
        <taxon>Eucarida</taxon>
        <taxon>Decapoda</taxon>
        <taxon>Pleocyemata</taxon>
        <taxon>Brachyura</taxon>
        <taxon>Eubrachyura</taxon>
        <taxon>Portunoidea</taxon>
        <taxon>Portunidae</taxon>
        <taxon>Portuninae</taxon>
        <taxon>Portunus</taxon>
    </lineage>
</organism>
<protein>
    <submittedName>
        <fullName evidence="2">Uncharacterized protein</fullName>
    </submittedName>
</protein>
<name>A0A5B7GK89_PORTR</name>
<gene>
    <name evidence="2" type="ORF">E2C01_054663</name>
</gene>
<evidence type="ECO:0000313" key="3">
    <source>
        <dbReference type="Proteomes" id="UP000324222"/>
    </source>
</evidence>
<sequence>MRYEGFLLWLAPGRLARSSVAPALAELRTKSECSSPPTTLALVTQDSPRRPNTPEGAASSLLDEKDENTEKAKQEEVKEEEGVQCCLRLHRFLRQIVSCEGLNTSGRSTYLPALHYRGVEPRRGVF</sequence>
<dbReference type="AlphaFoldDB" id="A0A5B7GK89"/>
<dbReference type="Proteomes" id="UP000324222">
    <property type="component" value="Unassembled WGS sequence"/>
</dbReference>
<proteinExistence type="predicted"/>
<comment type="caution">
    <text evidence="2">The sequence shown here is derived from an EMBL/GenBank/DDBJ whole genome shotgun (WGS) entry which is preliminary data.</text>
</comment>
<dbReference type="EMBL" id="VSRR010017716">
    <property type="protein sequence ID" value="MPC60610.1"/>
    <property type="molecule type" value="Genomic_DNA"/>
</dbReference>
<reference evidence="2 3" key="1">
    <citation type="submission" date="2019-05" db="EMBL/GenBank/DDBJ databases">
        <title>Another draft genome of Portunus trituberculatus and its Hox gene families provides insights of decapod evolution.</title>
        <authorList>
            <person name="Jeong J.-H."/>
            <person name="Song I."/>
            <person name="Kim S."/>
            <person name="Choi T."/>
            <person name="Kim D."/>
            <person name="Ryu S."/>
            <person name="Kim W."/>
        </authorList>
    </citation>
    <scope>NUCLEOTIDE SEQUENCE [LARGE SCALE GENOMIC DNA]</scope>
    <source>
        <tissue evidence="2">Muscle</tissue>
    </source>
</reference>
<keyword evidence="3" id="KW-1185">Reference proteome</keyword>
<evidence type="ECO:0000256" key="1">
    <source>
        <dbReference type="SAM" id="MobiDB-lite"/>
    </source>
</evidence>
<feature type="region of interest" description="Disordered" evidence="1">
    <location>
        <begin position="28"/>
        <end position="77"/>
    </location>
</feature>